<evidence type="ECO:0000256" key="3">
    <source>
        <dbReference type="ARBA" id="ARBA00023274"/>
    </source>
</evidence>
<dbReference type="GO" id="GO:0006412">
    <property type="term" value="P:translation"/>
    <property type="evidence" value="ECO:0007669"/>
    <property type="project" value="InterPro"/>
</dbReference>
<dbReference type="InterPro" id="IPR012340">
    <property type="entry name" value="NA-bd_OB-fold"/>
</dbReference>
<dbReference type="GO" id="GO:0005840">
    <property type="term" value="C:ribosome"/>
    <property type="evidence" value="ECO:0007669"/>
    <property type="project" value="UniProtKB-KW"/>
</dbReference>
<dbReference type="VEuPathDB" id="MicrosporidiaDB:HERIO_1603"/>
<protein>
    <submittedName>
        <fullName evidence="4">RS28</fullName>
    </submittedName>
</protein>
<reference evidence="4 5" key="1">
    <citation type="journal article" date="2017" name="Environ. Microbiol.">
        <title>Decay of the glycolytic pathway and adaptation to intranuclear parasitism within Enterocytozoonidae microsporidia.</title>
        <authorList>
            <person name="Wiredu Boakye D."/>
            <person name="Jaroenlak P."/>
            <person name="Prachumwat A."/>
            <person name="Williams T.A."/>
            <person name="Bateman K.S."/>
            <person name="Itsathitphaisarn O."/>
            <person name="Sritunyalucksana K."/>
            <person name="Paszkiewicz K.H."/>
            <person name="Moore K.A."/>
            <person name="Stentiford G.D."/>
            <person name="Williams B.A."/>
        </authorList>
    </citation>
    <scope>NUCLEOTIDE SEQUENCE [LARGE SCALE GENOMIC DNA]</scope>
    <source>
        <strain evidence="5">canceri</strain>
    </source>
</reference>
<dbReference type="Pfam" id="PF01200">
    <property type="entry name" value="Ribosomal_S28e"/>
    <property type="match status" value="1"/>
</dbReference>
<name>A0A1X0QJ85_9MICR</name>
<evidence type="ECO:0000313" key="5">
    <source>
        <dbReference type="Proteomes" id="UP000192501"/>
    </source>
</evidence>
<proteinExistence type="inferred from homology"/>
<dbReference type="SUPFAM" id="SSF50249">
    <property type="entry name" value="Nucleic acid-binding proteins"/>
    <property type="match status" value="1"/>
</dbReference>
<dbReference type="InterPro" id="IPR000289">
    <property type="entry name" value="Ribosomal_eS28"/>
</dbReference>
<keyword evidence="2" id="KW-0689">Ribosomal protein</keyword>
<dbReference type="EMBL" id="LTAI01000106">
    <property type="protein sequence ID" value="ORD99826.1"/>
    <property type="molecule type" value="Genomic_DNA"/>
</dbReference>
<evidence type="ECO:0000256" key="1">
    <source>
        <dbReference type="ARBA" id="ARBA00005943"/>
    </source>
</evidence>
<evidence type="ECO:0000256" key="2">
    <source>
        <dbReference type="ARBA" id="ARBA00022980"/>
    </source>
</evidence>
<accession>A0A1X0QJ85</accession>
<dbReference type="Proteomes" id="UP000192501">
    <property type="component" value="Unassembled WGS sequence"/>
</dbReference>
<organism evidence="4 5">
    <name type="scientific">Hepatospora eriocheir</name>
    <dbReference type="NCBI Taxonomy" id="1081669"/>
    <lineage>
        <taxon>Eukaryota</taxon>
        <taxon>Fungi</taxon>
        <taxon>Fungi incertae sedis</taxon>
        <taxon>Microsporidia</taxon>
        <taxon>Hepatosporidae</taxon>
        <taxon>Hepatospora</taxon>
    </lineage>
</organism>
<dbReference type="GO" id="GO:1990904">
    <property type="term" value="C:ribonucleoprotein complex"/>
    <property type="evidence" value="ECO:0007669"/>
    <property type="project" value="UniProtKB-KW"/>
</dbReference>
<dbReference type="VEuPathDB" id="MicrosporidiaDB:A0H76_102"/>
<evidence type="ECO:0000313" key="4">
    <source>
        <dbReference type="EMBL" id="ORD99826.1"/>
    </source>
</evidence>
<sequence>MSKDNKESDVVQEKAHLAKVISVHKRSGAGGGINQCKVELIVSGKQLQRAITGPVKAGHYLYLNECVREIRIFGKKNKKNVK</sequence>
<dbReference type="Gene3D" id="2.40.50.140">
    <property type="entry name" value="Nucleic acid-binding proteins"/>
    <property type="match status" value="1"/>
</dbReference>
<gene>
    <name evidence="4" type="primary">RS28</name>
    <name evidence="4" type="ORF">A0H76_102</name>
</gene>
<comment type="caution">
    <text evidence="4">The sequence shown here is derived from an EMBL/GenBank/DDBJ whole genome shotgun (WGS) entry which is preliminary data.</text>
</comment>
<comment type="similarity">
    <text evidence="1">Belongs to the eukaryotic ribosomal protein eS28 family.</text>
</comment>
<keyword evidence="3" id="KW-0687">Ribonucleoprotein</keyword>
<dbReference type="GO" id="GO:0003735">
    <property type="term" value="F:structural constituent of ribosome"/>
    <property type="evidence" value="ECO:0007669"/>
    <property type="project" value="InterPro"/>
</dbReference>
<dbReference type="AlphaFoldDB" id="A0A1X0QJ85"/>